<dbReference type="InterPro" id="IPR020094">
    <property type="entry name" value="TruA/RsuA/RluB/E/F_N"/>
</dbReference>
<evidence type="ECO:0000256" key="2">
    <source>
        <dbReference type="ARBA" id="ARBA00022884"/>
    </source>
</evidence>
<dbReference type="PANTHER" id="PTHR47683:SF4">
    <property type="entry name" value="PSEUDOURIDINE SYNTHASE"/>
    <property type="match status" value="1"/>
</dbReference>
<dbReference type="Gene3D" id="3.30.70.1560">
    <property type="entry name" value="Alpha-L RNA-binding motif"/>
    <property type="match status" value="1"/>
</dbReference>
<dbReference type="Gene3D" id="3.30.70.580">
    <property type="entry name" value="Pseudouridine synthase I, catalytic domain, N-terminal subdomain"/>
    <property type="match status" value="1"/>
</dbReference>
<comment type="similarity">
    <text evidence="1 5">Belongs to the pseudouridine synthase RsuA family.</text>
</comment>
<dbReference type="InterPro" id="IPR002942">
    <property type="entry name" value="S4_RNA-bd"/>
</dbReference>
<keyword evidence="3 5" id="KW-0413">Isomerase</keyword>
<dbReference type="GO" id="GO:0003723">
    <property type="term" value="F:RNA binding"/>
    <property type="evidence" value="ECO:0007669"/>
    <property type="project" value="UniProtKB-KW"/>
</dbReference>
<dbReference type="Pfam" id="PF00849">
    <property type="entry name" value="PseudoU_synth_2"/>
    <property type="match status" value="1"/>
</dbReference>
<organism evidence="7 8">
    <name type="scientific">Brevibacillus laterosporus LMG 15441</name>
    <dbReference type="NCBI Taxonomy" id="1042163"/>
    <lineage>
        <taxon>Bacteria</taxon>
        <taxon>Bacillati</taxon>
        <taxon>Bacillota</taxon>
        <taxon>Bacilli</taxon>
        <taxon>Bacillales</taxon>
        <taxon>Paenibacillaceae</taxon>
        <taxon>Brevibacillus</taxon>
    </lineage>
</organism>
<dbReference type="InterPro" id="IPR036986">
    <property type="entry name" value="S4_RNA-bd_sf"/>
</dbReference>
<sequence>MKRERLDKILANTGKGTRKEVKQLIKQRIVTVDGVVATDPGMHVIPEQQHIEIDGVPLQFKRWVFVMLNKPAGVISATEDALHETVVDLLPDEWRHKVHPVGRLDIDTEGLLLLTNDGQLSHSLLSPKKKVDKEYFAQIQGRVTEEHIAAFKQGVTLDDGYETMPATLEILHSGDISEIHVTIMEGKYHQVKRMFAAFDLKVIYLKRVRMGPLLLDESLELGEFRELTEEELNSLRKGQEAE</sequence>
<protein>
    <recommendedName>
        <fullName evidence="5">Pseudouridine synthase</fullName>
        <ecNumber evidence="5">5.4.99.-</ecNumber>
    </recommendedName>
</protein>
<dbReference type="PANTHER" id="PTHR47683">
    <property type="entry name" value="PSEUDOURIDINE SYNTHASE FAMILY PROTEIN-RELATED"/>
    <property type="match status" value="1"/>
</dbReference>
<dbReference type="SUPFAM" id="SSF55120">
    <property type="entry name" value="Pseudouridine synthase"/>
    <property type="match status" value="1"/>
</dbReference>
<feature type="domain" description="RNA-binding S4" evidence="6">
    <location>
        <begin position="4"/>
        <end position="62"/>
    </location>
</feature>
<dbReference type="InterPro" id="IPR018496">
    <property type="entry name" value="PsdUridine_synth_RsuA/RluB_CS"/>
</dbReference>
<dbReference type="GO" id="GO:0005829">
    <property type="term" value="C:cytosol"/>
    <property type="evidence" value="ECO:0007669"/>
    <property type="project" value="UniProtKB-ARBA"/>
</dbReference>
<accession>A0A075QXW3</accession>
<dbReference type="FunFam" id="3.30.70.1560:FF:000001">
    <property type="entry name" value="Pseudouridine synthase"/>
    <property type="match status" value="1"/>
</dbReference>
<name>A0A075QXW3_BRELA</name>
<dbReference type="NCBIfam" id="TIGR00093">
    <property type="entry name" value="pseudouridine synthase"/>
    <property type="match status" value="1"/>
</dbReference>
<dbReference type="HOGENOM" id="CLU_024979_1_2_9"/>
<dbReference type="SUPFAM" id="SSF55174">
    <property type="entry name" value="Alpha-L RNA-binding motif"/>
    <property type="match status" value="1"/>
</dbReference>
<dbReference type="RefSeq" id="WP_003333944.1">
    <property type="nucleotide sequence ID" value="NZ_CP007806.1"/>
</dbReference>
<keyword evidence="2 4" id="KW-0694">RNA-binding</keyword>
<dbReference type="PROSITE" id="PS50889">
    <property type="entry name" value="S4"/>
    <property type="match status" value="1"/>
</dbReference>
<evidence type="ECO:0000313" key="7">
    <source>
        <dbReference type="EMBL" id="AIG24454.1"/>
    </source>
</evidence>
<evidence type="ECO:0000313" key="8">
    <source>
        <dbReference type="Proteomes" id="UP000005850"/>
    </source>
</evidence>
<evidence type="ECO:0000256" key="3">
    <source>
        <dbReference type="ARBA" id="ARBA00023235"/>
    </source>
</evidence>
<dbReference type="Gene3D" id="3.10.290.10">
    <property type="entry name" value="RNA-binding S4 domain"/>
    <property type="match status" value="1"/>
</dbReference>
<dbReference type="InterPro" id="IPR006145">
    <property type="entry name" value="PsdUridine_synth_RsuA/RluA"/>
</dbReference>
<keyword evidence="8" id="KW-1185">Reference proteome</keyword>
<dbReference type="FunFam" id="3.10.290.10:FF:000003">
    <property type="entry name" value="Pseudouridine synthase"/>
    <property type="match status" value="1"/>
</dbReference>
<dbReference type="STRING" id="1042163.BRLA_c000390"/>
<dbReference type="GO" id="GO:0120159">
    <property type="term" value="F:rRNA pseudouridine synthase activity"/>
    <property type="evidence" value="ECO:0007669"/>
    <property type="project" value="UniProtKB-ARBA"/>
</dbReference>
<dbReference type="InterPro" id="IPR042092">
    <property type="entry name" value="PsdUridine_s_RsuA/RluB/E/F_cat"/>
</dbReference>
<evidence type="ECO:0000256" key="5">
    <source>
        <dbReference type="RuleBase" id="RU003887"/>
    </source>
</evidence>
<evidence type="ECO:0000256" key="4">
    <source>
        <dbReference type="PROSITE-ProRule" id="PRU00182"/>
    </source>
</evidence>
<dbReference type="InterPro" id="IPR020103">
    <property type="entry name" value="PsdUridine_synth_cat_dom_sf"/>
</dbReference>
<dbReference type="eggNOG" id="COG1187">
    <property type="taxonomic scope" value="Bacteria"/>
</dbReference>
<dbReference type="Pfam" id="PF01479">
    <property type="entry name" value="S4"/>
    <property type="match status" value="1"/>
</dbReference>
<dbReference type="CDD" id="cd00165">
    <property type="entry name" value="S4"/>
    <property type="match status" value="1"/>
</dbReference>
<dbReference type="CDD" id="cd02553">
    <property type="entry name" value="PseudoU_synth_RsuA"/>
    <property type="match status" value="1"/>
</dbReference>
<dbReference type="InterPro" id="IPR050343">
    <property type="entry name" value="RsuA_PseudoU_synthase"/>
</dbReference>
<dbReference type="SMART" id="SM00363">
    <property type="entry name" value="S4"/>
    <property type="match status" value="1"/>
</dbReference>
<evidence type="ECO:0000259" key="6">
    <source>
        <dbReference type="SMART" id="SM00363"/>
    </source>
</evidence>
<dbReference type="EC" id="5.4.99.-" evidence="5"/>
<proteinExistence type="inferred from homology"/>
<dbReference type="AlphaFoldDB" id="A0A075QXW3"/>
<gene>
    <name evidence="7" type="ORF">BRLA_c000390</name>
</gene>
<dbReference type="InterPro" id="IPR000748">
    <property type="entry name" value="PsdUridine_synth_RsuA/RluB/E/F"/>
</dbReference>
<dbReference type="GO" id="GO:0000455">
    <property type="term" value="P:enzyme-directed rRNA pseudouridine synthesis"/>
    <property type="evidence" value="ECO:0007669"/>
    <property type="project" value="UniProtKB-ARBA"/>
</dbReference>
<dbReference type="Proteomes" id="UP000005850">
    <property type="component" value="Chromosome"/>
</dbReference>
<reference evidence="7 8" key="1">
    <citation type="journal article" date="2011" name="J. Bacteriol.">
        <title>Genome sequence of Brevibacillus laterosporus LMG 15441, a pathogen of invertebrates.</title>
        <authorList>
            <person name="Djukic M."/>
            <person name="Poehlein A."/>
            <person name="Thurmer A."/>
            <person name="Daniel R."/>
        </authorList>
    </citation>
    <scope>NUCLEOTIDE SEQUENCE [LARGE SCALE GENOMIC DNA]</scope>
    <source>
        <strain evidence="7 8">LMG 15441</strain>
    </source>
</reference>
<dbReference type="PROSITE" id="PS01149">
    <property type="entry name" value="PSI_RSU"/>
    <property type="match status" value="1"/>
</dbReference>
<dbReference type="KEGG" id="blr:BRLA_c000390"/>
<dbReference type="EMBL" id="CP007806">
    <property type="protein sequence ID" value="AIG24454.1"/>
    <property type="molecule type" value="Genomic_DNA"/>
</dbReference>
<evidence type="ECO:0000256" key="1">
    <source>
        <dbReference type="ARBA" id="ARBA00008348"/>
    </source>
</evidence>